<comment type="caution">
    <text evidence="1">The sequence shown here is derived from an EMBL/GenBank/DDBJ whole genome shotgun (WGS) entry which is preliminary data.</text>
</comment>
<dbReference type="AlphaFoldDB" id="A0A364V3E5"/>
<dbReference type="Proteomes" id="UP000251577">
    <property type="component" value="Unassembled WGS sequence"/>
</dbReference>
<accession>A0A364V3E5</accession>
<name>A0A364V3E5_9CORY</name>
<protein>
    <submittedName>
        <fullName evidence="1">TIGR02569 family protein</fullName>
    </submittedName>
</protein>
<keyword evidence="2" id="KW-1185">Reference proteome</keyword>
<evidence type="ECO:0000313" key="1">
    <source>
        <dbReference type="EMBL" id="RAV31151.1"/>
    </source>
</evidence>
<evidence type="ECO:0000313" key="2">
    <source>
        <dbReference type="Proteomes" id="UP000251577"/>
    </source>
</evidence>
<dbReference type="NCBIfam" id="TIGR02569">
    <property type="entry name" value="TIGR02569_actnb"/>
    <property type="match status" value="1"/>
</dbReference>
<organism evidence="1 2">
    <name type="scientific">Corynebacterium heidelbergense</name>
    <dbReference type="NCBI Taxonomy" id="2055947"/>
    <lineage>
        <taxon>Bacteria</taxon>
        <taxon>Bacillati</taxon>
        <taxon>Actinomycetota</taxon>
        <taxon>Actinomycetes</taxon>
        <taxon>Mycobacteriales</taxon>
        <taxon>Corynebacteriaceae</taxon>
        <taxon>Corynebacterium</taxon>
    </lineage>
</organism>
<dbReference type="EMBL" id="QHCV01000172">
    <property type="protein sequence ID" value="RAV31151.1"/>
    <property type="molecule type" value="Genomic_DNA"/>
</dbReference>
<reference evidence="1 2" key="1">
    <citation type="journal article" date="2018" name="Syst. Appl. Microbiol.">
        <title>Corynebacterium heidelbergense sp. nov., isolated from the preen glands of Egyptian geese (Alopochen aegyptiacus).</title>
        <authorList>
            <person name="Braun M.S."/>
            <person name="Wang E."/>
            <person name="Zimmermann S."/>
            <person name="Wink M."/>
        </authorList>
    </citation>
    <scope>NUCLEOTIDE SEQUENCE [LARGE SCALE GENOMIC DNA]</scope>
    <source>
        <strain evidence="1 2">647</strain>
    </source>
</reference>
<dbReference type="InterPro" id="IPR013402">
    <property type="entry name" value="CHP02569"/>
</dbReference>
<proteinExistence type="predicted"/>
<sequence length="291" mass="31691">MPPEHILASFQVPAAHPVLLEDSWGQGWRCERAVISRSAPQDQAAWVARVMTRVRPAGVSVSRPIVSSDGRFSVSGWRARTFLSGHGAPRFDEMAAAALRMNEALVGEPRPTFLLPPDPAQPFGEAEIFRAADAAAFAPDPSVWITAVLDPQAVPREDVAQALVRAARAAGLRGKIGEREQLVHGDIAGCVIFDGVADPAVTDLVPMWHPTAWSVALMVVDSMAWAGGPDALLDRWQHLPDFWELALRAVMYRLFVHALHPQSRAVAWPGLARVADVVMARMEAMRAEERG</sequence>
<gene>
    <name evidence="1" type="ORF">DLJ54_09895</name>
</gene>